<keyword evidence="4" id="KW-0378">Hydrolase</keyword>
<dbReference type="RefSeq" id="WP_348786437.1">
    <property type="nucleotide sequence ID" value="NZ_CP157390.1"/>
</dbReference>
<evidence type="ECO:0000256" key="1">
    <source>
        <dbReference type="ARBA" id="ARBA00022729"/>
    </source>
</evidence>
<dbReference type="Pfam" id="PF01551">
    <property type="entry name" value="Peptidase_M23"/>
    <property type="match status" value="1"/>
</dbReference>
<dbReference type="InterPro" id="IPR050570">
    <property type="entry name" value="Cell_wall_metabolism_enzyme"/>
</dbReference>
<proteinExistence type="predicted"/>
<sequence>MRAAEPPQTPLTRRERRLAEEAARRTRRRVLQRRIERDRSVRESGVPERRFSRGVTLMAMLSVLGIGVATSVPAMALLTDEQVRAGQAVHFSGRTATEGELQALDQVTLDSSAEIVRDAGAATSAEKLAAIRSMRIADTFRNDPNGAIQWPFPVGVPISSGFGPRVAPTAGASTNHLGVDFTPGAGVPIQIIADGVVREVVTGDNGGCGVNVTIDHMIDGRLVSSKYCHMQVGSVQVRAGQRVKVADIVGRVGNTGVSTGAHLHLEIRLNGTEPVDPFAWLQANAA</sequence>
<keyword evidence="1" id="KW-0732">Signal</keyword>
<reference evidence="4" key="1">
    <citation type="submission" date="2024-05" db="EMBL/GenBank/DDBJ databases">
        <title>The Natural Products Discovery Center: Release of the First 8490 Sequenced Strains for Exploring Actinobacteria Biosynthetic Diversity.</title>
        <authorList>
            <person name="Kalkreuter E."/>
            <person name="Kautsar S.A."/>
            <person name="Yang D."/>
            <person name="Bader C.D."/>
            <person name="Teijaro C.N."/>
            <person name="Fluegel L."/>
            <person name="Davis C.M."/>
            <person name="Simpson J.R."/>
            <person name="Lauterbach L."/>
            <person name="Steele A.D."/>
            <person name="Gui C."/>
            <person name="Meng S."/>
            <person name="Li G."/>
            <person name="Viehrig K."/>
            <person name="Ye F."/>
            <person name="Su P."/>
            <person name="Kiefer A.F."/>
            <person name="Nichols A."/>
            <person name="Cepeda A.J."/>
            <person name="Yan W."/>
            <person name="Fan B."/>
            <person name="Jiang Y."/>
            <person name="Adhikari A."/>
            <person name="Zheng C.-J."/>
            <person name="Schuster L."/>
            <person name="Cowan T.M."/>
            <person name="Smanski M.J."/>
            <person name="Chevrette M.G."/>
            <person name="de Carvalho L.P.S."/>
            <person name="Shen B."/>
        </authorList>
    </citation>
    <scope>NUCLEOTIDE SEQUENCE</scope>
    <source>
        <strain evidence="4">NPDC080035</strain>
    </source>
</reference>
<feature type="region of interest" description="Disordered" evidence="2">
    <location>
        <begin position="1"/>
        <end position="25"/>
    </location>
</feature>
<feature type="domain" description="M23ase beta-sheet core" evidence="3">
    <location>
        <begin position="175"/>
        <end position="277"/>
    </location>
</feature>
<dbReference type="InterPro" id="IPR016047">
    <property type="entry name" value="M23ase_b-sheet_dom"/>
</dbReference>
<dbReference type="SUPFAM" id="SSF51261">
    <property type="entry name" value="Duplicated hybrid motif"/>
    <property type="match status" value="1"/>
</dbReference>
<dbReference type="Gene3D" id="2.70.70.10">
    <property type="entry name" value="Glucose Permease (Domain IIA)"/>
    <property type="match status" value="1"/>
</dbReference>
<dbReference type="GO" id="GO:0004222">
    <property type="term" value="F:metalloendopeptidase activity"/>
    <property type="evidence" value="ECO:0007669"/>
    <property type="project" value="TreeGrafter"/>
</dbReference>
<evidence type="ECO:0000313" key="4">
    <source>
        <dbReference type="EMBL" id="XBM46452.1"/>
    </source>
</evidence>
<dbReference type="EC" id="3.4.24.-" evidence="4"/>
<evidence type="ECO:0000256" key="2">
    <source>
        <dbReference type="SAM" id="MobiDB-lite"/>
    </source>
</evidence>
<dbReference type="AlphaFoldDB" id="A0AAU7G774"/>
<organism evidence="4">
    <name type="scientific">Leifsonia sp. NPDC080035</name>
    <dbReference type="NCBI Taxonomy" id="3143936"/>
    <lineage>
        <taxon>Bacteria</taxon>
        <taxon>Bacillati</taxon>
        <taxon>Actinomycetota</taxon>
        <taxon>Actinomycetes</taxon>
        <taxon>Micrococcales</taxon>
        <taxon>Microbacteriaceae</taxon>
        <taxon>Leifsonia</taxon>
    </lineage>
</organism>
<dbReference type="CDD" id="cd12797">
    <property type="entry name" value="M23_peptidase"/>
    <property type="match status" value="1"/>
</dbReference>
<dbReference type="PANTHER" id="PTHR21666:SF289">
    <property type="entry name" value="L-ALA--D-GLU ENDOPEPTIDASE"/>
    <property type="match status" value="1"/>
</dbReference>
<protein>
    <submittedName>
        <fullName evidence="4">M23 family metallopeptidase</fullName>
        <ecNumber evidence="4">3.4.24.-</ecNumber>
    </submittedName>
</protein>
<accession>A0AAU7G774</accession>
<gene>
    <name evidence="4" type="ORF">AAME72_10120</name>
</gene>
<dbReference type="InterPro" id="IPR011055">
    <property type="entry name" value="Dup_hybrid_motif"/>
</dbReference>
<dbReference type="PANTHER" id="PTHR21666">
    <property type="entry name" value="PEPTIDASE-RELATED"/>
    <property type="match status" value="1"/>
</dbReference>
<evidence type="ECO:0000259" key="3">
    <source>
        <dbReference type="Pfam" id="PF01551"/>
    </source>
</evidence>
<dbReference type="EMBL" id="CP157390">
    <property type="protein sequence ID" value="XBM46452.1"/>
    <property type="molecule type" value="Genomic_DNA"/>
</dbReference>
<name>A0AAU7G774_9MICO</name>